<keyword evidence="3 7" id="KW-0547">Nucleotide-binding</keyword>
<evidence type="ECO:0000256" key="1">
    <source>
        <dbReference type="ARBA" id="ARBA00008069"/>
    </source>
</evidence>
<feature type="domain" description="Amidase" evidence="8">
    <location>
        <begin position="24"/>
        <end position="466"/>
    </location>
</feature>
<dbReference type="InterPro" id="IPR004412">
    <property type="entry name" value="GatA"/>
</dbReference>
<dbReference type="PANTHER" id="PTHR11895:SF151">
    <property type="entry name" value="GLUTAMYL-TRNA(GLN) AMIDOTRANSFERASE SUBUNIT A"/>
    <property type="match status" value="1"/>
</dbReference>
<keyword evidence="9" id="KW-0808">Transferase</keyword>
<organism evidence="9 10">
    <name type="scientific">SAR324 cluster bacterium</name>
    <dbReference type="NCBI Taxonomy" id="2024889"/>
    <lineage>
        <taxon>Bacteria</taxon>
        <taxon>Deltaproteobacteria</taxon>
        <taxon>SAR324 cluster</taxon>
    </lineage>
</organism>
<evidence type="ECO:0000256" key="6">
    <source>
        <dbReference type="ARBA" id="ARBA00047407"/>
    </source>
</evidence>
<dbReference type="EMBL" id="NVSR01000024">
    <property type="protein sequence ID" value="PCI28849.1"/>
    <property type="molecule type" value="Genomic_DNA"/>
</dbReference>
<dbReference type="Pfam" id="PF01425">
    <property type="entry name" value="Amidase"/>
    <property type="match status" value="1"/>
</dbReference>
<comment type="caution">
    <text evidence="9">The sequence shown here is derived from an EMBL/GenBank/DDBJ whole genome shotgun (WGS) entry which is preliminary data.</text>
</comment>
<dbReference type="PROSITE" id="PS00571">
    <property type="entry name" value="AMIDASES"/>
    <property type="match status" value="1"/>
</dbReference>
<dbReference type="SUPFAM" id="SSF75304">
    <property type="entry name" value="Amidase signature (AS) enzymes"/>
    <property type="match status" value="1"/>
</dbReference>
<evidence type="ECO:0000259" key="8">
    <source>
        <dbReference type="Pfam" id="PF01425"/>
    </source>
</evidence>
<evidence type="ECO:0000256" key="5">
    <source>
        <dbReference type="ARBA" id="ARBA00022917"/>
    </source>
</evidence>
<dbReference type="InterPro" id="IPR036928">
    <property type="entry name" value="AS_sf"/>
</dbReference>
<evidence type="ECO:0000313" key="9">
    <source>
        <dbReference type="EMBL" id="PCI28849.1"/>
    </source>
</evidence>
<dbReference type="Gene3D" id="3.90.1300.10">
    <property type="entry name" value="Amidase signature (AS) domain"/>
    <property type="match status" value="1"/>
</dbReference>
<dbReference type="GO" id="GO:0005524">
    <property type="term" value="F:ATP binding"/>
    <property type="evidence" value="ECO:0007669"/>
    <property type="project" value="UniProtKB-KW"/>
</dbReference>
<evidence type="ECO:0000256" key="2">
    <source>
        <dbReference type="ARBA" id="ARBA00022598"/>
    </source>
</evidence>
<comment type="function">
    <text evidence="7">Allows the formation of correctly charged Gln-tRNA(Gln) through the transamidation of misacylated Glu-tRNA(Gln) in organisms which lack glutaminyl-tRNA synthetase. The reaction takes place in the presence of glutamine and ATP through an activated gamma-phospho-Glu-tRNA(Gln).</text>
</comment>
<feature type="active site" description="Charge relay system" evidence="7">
    <location>
        <position position="154"/>
    </location>
</feature>
<dbReference type="EC" id="6.3.5.7" evidence="7"/>
<dbReference type="Proteomes" id="UP000218113">
    <property type="component" value="Unassembled WGS sequence"/>
</dbReference>
<comment type="subunit">
    <text evidence="7">Heterotrimer of A, B and C subunits.</text>
</comment>
<evidence type="ECO:0000256" key="7">
    <source>
        <dbReference type="HAMAP-Rule" id="MF_00120"/>
    </source>
</evidence>
<evidence type="ECO:0000256" key="3">
    <source>
        <dbReference type="ARBA" id="ARBA00022741"/>
    </source>
</evidence>
<dbReference type="PANTHER" id="PTHR11895">
    <property type="entry name" value="TRANSAMIDASE"/>
    <property type="match status" value="1"/>
</dbReference>
<keyword evidence="4 7" id="KW-0067">ATP-binding</keyword>
<dbReference type="HAMAP" id="MF_00120">
    <property type="entry name" value="GatA"/>
    <property type="match status" value="1"/>
</dbReference>
<dbReference type="GO" id="GO:0016740">
    <property type="term" value="F:transferase activity"/>
    <property type="evidence" value="ECO:0007669"/>
    <property type="project" value="UniProtKB-KW"/>
</dbReference>
<keyword evidence="5 7" id="KW-0648">Protein biosynthesis</keyword>
<dbReference type="NCBIfam" id="TIGR00132">
    <property type="entry name" value="gatA"/>
    <property type="match status" value="1"/>
</dbReference>
<feature type="active site" description="Acyl-ester intermediate" evidence="7">
    <location>
        <position position="178"/>
    </location>
</feature>
<comment type="similarity">
    <text evidence="1 7">Belongs to the amidase family. GatA subfamily.</text>
</comment>
<dbReference type="InterPro" id="IPR020556">
    <property type="entry name" value="Amidase_CS"/>
</dbReference>
<protein>
    <recommendedName>
        <fullName evidence="7">Glutamyl-tRNA(Gln) amidotransferase subunit A</fullName>
        <shortName evidence="7">Glu-ADT subunit A</shortName>
        <ecNumber evidence="7">6.3.5.7</ecNumber>
    </recommendedName>
</protein>
<feature type="active site" description="Charge relay system" evidence="7">
    <location>
        <position position="79"/>
    </location>
</feature>
<proteinExistence type="inferred from homology"/>
<dbReference type="InterPro" id="IPR000120">
    <property type="entry name" value="Amidase"/>
</dbReference>
<dbReference type="AlphaFoldDB" id="A0A2A4T6D4"/>
<comment type="catalytic activity">
    <reaction evidence="6 7">
        <text>L-glutamyl-tRNA(Gln) + L-glutamine + ATP + H2O = L-glutaminyl-tRNA(Gln) + L-glutamate + ADP + phosphate + H(+)</text>
        <dbReference type="Rhea" id="RHEA:17521"/>
        <dbReference type="Rhea" id="RHEA-COMP:9681"/>
        <dbReference type="Rhea" id="RHEA-COMP:9684"/>
        <dbReference type="ChEBI" id="CHEBI:15377"/>
        <dbReference type="ChEBI" id="CHEBI:15378"/>
        <dbReference type="ChEBI" id="CHEBI:29985"/>
        <dbReference type="ChEBI" id="CHEBI:30616"/>
        <dbReference type="ChEBI" id="CHEBI:43474"/>
        <dbReference type="ChEBI" id="CHEBI:58359"/>
        <dbReference type="ChEBI" id="CHEBI:78520"/>
        <dbReference type="ChEBI" id="CHEBI:78521"/>
        <dbReference type="ChEBI" id="CHEBI:456216"/>
        <dbReference type="EC" id="6.3.5.7"/>
    </reaction>
</comment>
<name>A0A2A4T6D4_9DELT</name>
<dbReference type="GO" id="GO:0030956">
    <property type="term" value="C:glutamyl-tRNA(Gln) amidotransferase complex"/>
    <property type="evidence" value="ECO:0007669"/>
    <property type="project" value="InterPro"/>
</dbReference>
<evidence type="ECO:0000313" key="10">
    <source>
        <dbReference type="Proteomes" id="UP000218113"/>
    </source>
</evidence>
<sequence>MNLYELPIHSLHEKRSQGEITTVEIVQSVLDRIRATEDQLHSFLYLTGNKALEEAAKVDLKLKEGKVLHPLEGMPIAIKDIFSTKGIPTTCASKYLEGYIPPFESTATQKLQDVGYCMIGKTNMDEFAMGSSTENSAFGITRNPWDLERVPGGSSGGSAAAVAAGQALAALGTDTGGSIRQPASFSSIVGLKPTYGRISRWGMVAFASSFDQAGPMTKDVEDAALLLSAIAGADENDSTSLHTPVPDFSSYLHQPIQGMKIGVIKDLDLESCDTEVLRIFDENIRLLKDGGAEIVEISLPNLAHAVATYYIIAPSEASSNLGRYDGIRYGLRSKNSTNLQELYEMSREEGFGQEVKLRILLGTYALSAGYYDAYYLKAQKVQNLIRAQYHAAFAQVDAIVTPVAPTPAFKLGEQVNDPLQMYLNDAFTIPANLAGIPGMSVPAGFTEKQLPVGLQLLASHLEEGKMLRIAHYFEKTLNLQKPSLAI</sequence>
<keyword evidence="2 7" id="KW-0436">Ligase</keyword>
<reference evidence="10" key="1">
    <citation type="submission" date="2017-08" db="EMBL/GenBank/DDBJ databases">
        <title>A dynamic microbial community with high functional redundancy inhabits the cold, oxic subseafloor aquifer.</title>
        <authorList>
            <person name="Tully B.J."/>
            <person name="Wheat C.G."/>
            <person name="Glazer B.T."/>
            <person name="Huber J.A."/>
        </authorList>
    </citation>
    <scope>NUCLEOTIDE SEQUENCE [LARGE SCALE GENOMIC DNA]</scope>
</reference>
<dbReference type="InterPro" id="IPR023631">
    <property type="entry name" value="Amidase_dom"/>
</dbReference>
<evidence type="ECO:0000256" key="4">
    <source>
        <dbReference type="ARBA" id="ARBA00022840"/>
    </source>
</evidence>
<accession>A0A2A4T6D4</accession>
<gene>
    <name evidence="7" type="primary">gatA</name>
    <name evidence="9" type="ORF">COB67_05400</name>
</gene>
<dbReference type="GO" id="GO:0006412">
    <property type="term" value="P:translation"/>
    <property type="evidence" value="ECO:0007669"/>
    <property type="project" value="UniProtKB-UniRule"/>
</dbReference>
<dbReference type="GO" id="GO:0050567">
    <property type="term" value="F:glutaminyl-tRNA synthase (glutamine-hydrolyzing) activity"/>
    <property type="evidence" value="ECO:0007669"/>
    <property type="project" value="UniProtKB-UniRule"/>
</dbReference>